<evidence type="ECO:0000256" key="1">
    <source>
        <dbReference type="SAM" id="MobiDB-lite"/>
    </source>
</evidence>
<dbReference type="EMBL" id="ODYU01000523">
    <property type="protein sequence ID" value="SOQ35433.1"/>
    <property type="molecule type" value="Genomic_DNA"/>
</dbReference>
<evidence type="ECO:0000313" key="2">
    <source>
        <dbReference type="EMBL" id="SOQ35433.1"/>
    </source>
</evidence>
<protein>
    <submittedName>
        <fullName evidence="2">SFRICE_028835</fullName>
    </submittedName>
</protein>
<sequence>MDRNYPSEQLGRKPAIRDHVIEQTYYLMVSNRRRPWTLETPEALQVRYRLFGRLLFGNGDGEDWEGGNWASGNLTHTTKHNASVVSRRFSVRPWYYSGRAGPFVPKHGSPTLDELNCNSTEDPNEQQLGRKPARHDHLAWSEDPPFHGGLYSMFPLCPLWSHTHATQTENNNLLITQIVASCGIRSYIMHGSRLPSHRTNSASVSGV</sequence>
<name>A0A2H1V3L2_SPOFR</name>
<organism evidence="2">
    <name type="scientific">Spodoptera frugiperda</name>
    <name type="common">Fall armyworm</name>
    <dbReference type="NCBI Taxonomy" id="7108"/>
    <lineage>
        <taxon>Eukaryota</taxon>
        <taxon>Metazoa</taxon>
        <taxon>Ecdysozoa</taxon>
        <taxon>Arthropoda</taxon>
        <taxon>Hexapoda</taxon>
        <taxon>Insecta</taxon>
        <taxon>Pterygota</taxon>
        <taxon>Neoptera</taxon>
        <taxon>Endopterygota</taxon>
        <taxon>Lepidoptera</taxon>
        <taxon>Glossata</taxon>
        <taxon>Ditrysia</taxon>
        <taxon>Noctuoidea</taxon>
        <taxon>Noctuidae</taxon>
        <taxon>Amphipyrinae</taxon>
        <taxon>Spodoptera</taxon>
    </lineage>
</organism>
<proteinExistence type="predicted"/>
<feature type="region of interest" description="Disordered" evidence="1">
    <location>
        <begin position="119"/>
        <end position="139"/>
    </location>
</feature>
<reference evidence="2" key="1">
    <citation type="submission" date="2016-07" db="EMBL/GenBank/DDBJ databases">
        <authorList>
            <person name="Bretaudeau A."/>
        </authorList>
    </citation>
    <scope>NUCLEOTIDE SEQUENCE</scope>
    <source>
        <strain evidence="2">Rice</strain>
        <tissue evidence="2">Whole body</tissue>
    </source>
</reference>
<gene>
    <name evidence="2" type="ORF">SFRICE_028835</name>
</gene>
<dbReference type="AlphaFoldDB" id="A0A2H1V3L2"/>
<accession>A0A2H1V3L2</accession>